<dbReference type="InterPro" id="IPR000182">
    <property type="entry name" value="GNAT_dom"/>
</dbReference>
<dbReference type="GeneID" id="36547179"/>
<dbReference type="AlphaFoldDB" id="A0A2I1CSE6"/>
<dbReference type="RefSeq" id="XP_024689146.1">
    <property type="nucleotide sequence ID" value="XM_024839655.1"/>
</dbReference>
<feature type="domain" description="N-acetyltransferase" evidence="1">
    <location>
        <begin position="159"/>
        <end position="221"/>
    </location>
</feature>
<dbReference type="InterPro" id="IPR016181">
    <property type="entry name" value="Acyl_CoA_acyltransferase"/>
</dbReference>
<evidence type="ECO:0000259" key="1">
    <source>
        <dbReference type="Pfam" id="PF13302"/>
    </source>
</evidence>
<dbReference type="Pfam" id="PF13302">
    <property type="entry name" value="Acetyltransf_3"/>
    <property type="match status" value="1"/>
</dbReference>
<sequence length="245" mass="27315">MTLSAEDPFDDFVLLTPRLIIIPTPIAVSLASYRALYSDLHANVAFCEMAFGHHLPAERWSDSKTLEVIQQRDIGRCWKPRGMGDFAVGRRMPSTPGSDPRVQDDRSELIILRGQDLVRLAGPDNVYFENIEWVGYAGVRDATTTSMPAREPGDPALPSWREMVELRYGFSPQVWGTGVGQEAAKAVMQWAVGERGVLRFIAETERENERSGRVLKKLGFVSSATDYWKEPIVCKAQETILGATA</sequence>
<dbReference type="PANTHER" id="PTHR43792">
    <property type="entry name" value="GNAT FAMILY, PUTATIVE (AFU_ORTHOLOGUE AFUA_3G00765)-RELATED-RELATED"/>
    <property type="match status" value="1"/>
</dbReference>
<dbReference type="InterPro" id="IPR051531">
    <property type="entry name" value="N-acetyltransferase"/>
</dbReference>
<gene>
    <name evidence="2" type="ORF">P168DRAFT_313368</name>
</gene>
<accession>A0A2I1CSE6</accession>
<dbReference type="OrthoDB" id="630895at2759"/>
<dbReference type="VEuPathDB" id="FungiDB:P168DRAFT_313368"/>
<dbReference type="EMBL" id="MSFM01000014">
    <property type="protein sequence ID" value="PKY00552.1"/>
    <property type="molecule type" value="Genomic_DNA"/>
</dbReference>
<dbReference type="Gene3D" id="3.40.630.30">
    <property type="match status" value="1"/>
</dbReference>
<evidence type="ECO:0000313" key="2">
    <source>
        <dbReference type="EMBL" id="PKY00552.1"/>
    </source>
</evidence>
<dbReference type="GO" id="GO:0016747">
    <property type="term" value="F:acyltransferase activity, transferring groups other than amino-acyl groups"/>
    <property type="evidence" value="ECO:0007669"/>
    <property type="project" value="InterPro"/>
</dbReference>
<dbReference type="PANTHER" id="PTHR43792:SF1">
    <property type="entry name" value="N-ACETYLTRANSFERASE DOMAIN-CONTAINING PROTEIN"/>
    <property type="match status" value="1"/>
</dbReference>
<name>A0A2I1CSE6_ASPC2</name>
<evidence type="ECO:0000313" key="3">
    <source>
        <dbReference type="Proteomes" id="UP000234254"/>
    </source>
</evidence>
<keyword evidence="3" id="KW-1185">Reference proteome</keyword>
<reference evidence="2" key="1">
    <citation type="submission" date="2016-12" db="EMBL/GenBank/DDBJ databases">
        <title>The genomes of Aspergillus section Nigri reveals drivers in fungal speciation.</title>
        <authorList>
            <consortium name="DOE Joint Genome Institute"/>
            <person name="Vesth T.C."/>
            <person name="Nybo J."/>
            <person name="Theobald S."/>
            <person name="Brandl J."/>
            <person name="Frisvad J.C."/>
            <person name="Nielsen K.F."/>
            <person name="Lyhne E.K."/>
            <person name="Kogle M.E."/>
            <person name="Kuo A."/>
            <person name="Riley R."/>
            <person name="Clum A."/>
            <person name="Nolan M."/>
            <person name="Lipzen A."/>
            <person name="Salamov A."/>
            <person name="Henrissat B."/>
            <person name="Wiebenga A."/>
            <person name="De vries R.P."/>
            <person name="Grigoriev I.V."/>
            <person name="Mortensen U.H."/>
            <person name="Andersen M.R."/>
            <person name="Baker S.E."/>
        </authorList>
    </citation>
    <scope>NUCLEOTIDE SEQUENCE</scope>
    <source>
        <strain evidence="2">IBT 28561</strain>
    </source>
</reference>
<organism evidence="2 3">
    <name type="scientific">Aspergillus campestris (strain IBT 28561)</name>
    <dbReference type="NCBI Taxonomy" id="1392248"/>
    <lineage>
        <taxon>Eukaryota</taxon>
        <taxon>Fungi</taxon>
        <taxon>Dikarya</taxon>
        <taxon>Ascomycota</taxon>
        <taxon>Pezizomycotina</taxon>
        <taxon>Eurotiomycetes</taxon>
        <taxon>Eurotiomycetidae</taxon>
        <taxon>Eurotiales</taxon>
        <taxon>Aspergillaceae</taxon>
        <taxon>Aspergillus</taxon>
        <taxon>Aspergillus subgen. Circumdati</taxon>
    </lineage>
</organism>
<dbReference type="SUPFAM" id="SSF55729">
    <property type="entry name" value="Acyl-CoA N-acyltransferases (Nat)"/>
    <property type="match status" value="1"/>
</dbReference>
<comment type="caution">
    <text evidence="2">The sequence shown here is derived from an EMBL/GenBank/DDBJ whole genome shotgun (WGS) entry which is preliminary data.</text>
</comment>
<dbReference type="Proteomes" id="UP000234254">
    <property type="component" value="Unassembled WGS sequence"/>
</dbReference>
<proteinExistence type="predicted"/>
<protein>
    <recommendedName>
        <fullName evidence="1">N-acetyltransferase domain-containing protein</fullName>
    </recommendedName>
</protein>